<evidence type="ECO:0000313" key="5">
    <source>
        <dbReference type="EMBL" id="RHZ31349.1"/>
    </source>
</evidence>
<evidence type="ECO:0000313" key="10">
    <source>
        <dbReference type="Proteomes" id="UP000286510"/>
    </source>
</evidence>
<dbReference type="Proteomes" id="UP000265427">
    <property type="component" value="Unassembled WGS sequence"/>
</dbReference>
<dbReference type="Proteomes" id="UP000266643">
    <property type="component" value="Unassembled WGS sequence"/>
</dbReference>
<evidence type="ECO:0000313" key="4">
    <source>
        <dbReference type="EMBL" id="RHY85322.1"/>
    </source>
</evidence>
<comment type="caution">
    <text evidence="5">The sequence shown here is derived from an EMBL/GenBank/DDBJ whole genome shotgun (WGS) entry which is preliminary data.</text>
</comment>
<name>A0A397FGX8_APHAT</name>
<organism evidence="5 8">
    <name type="scientific">Aphanomyces astaci</name>
    <name type="common">Crayfish plague agent</name>
    <dbReference type="NCBI Taxonomy" id="112090"/>
    <lineage>
        <taxon>Eukaryota</taxon>
        <taxon>Sar</taxon>
        <taxon>Stramenopiles</taxon>
        <taxon>Oomycota</taxon>
        <taxon>Saprolegniomycetes</taxon>
        <taxon>Saprolegniales</taxon>
        <taxon>Verrucalvaceae</taxon>
        <taxon>Aphanomyces</taxon>
    </lineage>
</organism>
<dbReference type="Proteomes" id="UP000265716">
    <property type="component" value="Unassembled WGS sequence"/>
</dbReference>
<dbReference type="EMBL" id="QUTE01006863">
    <property type="protein sequence ID" value="RHZ31349.1"/>
    <property type="molecule type" value="Genomic_DNA"/>
</dbReference>
<evidence type="ECO:0000313" key="1">
    <source>
        <dbReference type="EMBL" id="RHY23481.1"/>
    </source>
</evidence>
<evidence type="ECO:0000313" key="6">
    <source>
        <dbReference type="Proteomes" id="UP000265427"/>
    </source>
</evidence>
<accession>A0A397FGX8</accession>
<evidence type="ECO:0000313" key="2">
    <source>
        <dbReference type="EMBL" id="RHY44086.1"/>
    </source>
</evidence>
<sequence>MMLLVDSVEDIEGDLILDAVDKVLQRREHFREKQQSHRRRQRDEFLWLQTQAAGLEALATRLRHIACSNNRPKHDDGLL</sequence>
<dbReference type="EMBL" id="QUTD01009001">
    <property type="protein sequence ID" value="RHY44086.1"/>
    <property type="molecule type" value="Genomic_DNA"/>
</dbReference>
<evidence type="ECO:0000313" key="7">
    <source>
        <dbReference type="Proteomes" id="UP000265716"/>
    </source>
</evidence>
<reference evidence="6 7" key="1">
    <citation type="submission" date="2018-08" db="EMBL/GenBank/DDBJ databases">
        <title>Aphanomyces genome sequencing and annotation.</title>
        <authorList>
            <person name="Minardi D."/>
            <person name="Oidtmann B."/>
            <person name="Van Der Giezen M."/>
            <person name="Studholme D.J."/>
        </authorList>
    </citation>
    <scope>NUCLEOTIDE SEQUENCE [LARGE SCALE GENOMIC DNA]</scope>
    <source>
        <strain evidence="5 8">197901</strain>
        <strain evidence="2 9">D2</strain>
        <strain evidence="4 10">FDL457</strain>
        <strain evidence="1 6">Kv</strain>
        <strain evidence="3 7">SA</strain>
    </source>
</reference>
<dbReference type="VEuPathDB" id="FungiDB:H257_07522"/>
<dbReference type="Proteomes" id="UP000266196">
    <property type="component" value="Unassembled WGS sequence"/>
</dbReference>
<protein>
    <submittedName>
        <fullName evidence="5">Uncharacterized protein</fullName>
    </submittedName>
</protein>
<dbReference type="EMBL" id="QUTF01024213">
    <property type="protein sequence ID" value="RHY85322.1"/>
    <property type="molecule type" value="Genomic_DNA"/>
</dbReference>
<evidence type="ECO:0000313" key="3">
    <source>
        <dbReference type="EMBL" id="RHY56538.1"/>
    </source>
</evidence>
<proteinExistence type="predicted"/>
<evidence type="ECO:0000313" key="9">
    <source>
        <dbReference type="Proteomes" id="UP000266643"/>
    </source>
</evidence>
<dbReference type="Proteomes" id="UP000286510">
    <property type="component" value="Unassembled WGS sequence"/>
</dbReference>
<evidence type="ECO:0000313" key="8">
    <source>
        <dbReference type="Proteomes" id="UP000266196"/>
    </source>
</evidence>
<dbReference type="EMBL" id="QUSZ01002095">
    <property type="protein sequence ID" value="RHY23481.1"/>
    <property type="molecule type" value="Genomic_DNA"/>
</dbReference>
<dbReference type="AlphaFoldDB" id="A0A397FGX8"/>
<dbReference type="EMBL" id="QUTC01005675">
    <property type="protein sequence ID" value="RHY56538.1"/>
    <property type="molecule type" value="Genomic_DNA"/>
</dbReference>
<gene>
    <name evidence="4" type="ORF">DYB26_004020</name>
    <name evidence="2" type="ORF">DYB30_005221</name>
    <name evidence="5" type="ORF">DYB31_011271</name>
    <name evidence="1" type="ORF">DYB36_012229</name>
    <name evidence="3" type="ORF">DYB38_007569</name>
</gene>